<sequence>MDRTKVISSANRVVIKVGSSLLLKDDKVDFSFVERLARDIATLFWKGKEVILVSSGAIGMGRKELQVEKRLDAIPPKQALASVGQTHLMNLYYRVFQKYHLPIGQVLLSASDLSRRSSYLNARNTLFTLLKLKVLPIVNENDTVAVEEIKFGDNDTLSALVAGLVDANLLLIFSDIEGLYTADPKKNPQARLIKEVKQIDKHIERVAKAASVEGRVGGMRTKIKAAKIATRFGIPVIIGGGKNFLEDVFCAREVGTFFFPQKKHLASRKRWIAYGHSPKGKLIVDQGAKKALMEEGGSLLPAGIIEIRGNFEAGESVSLLDEDGKEFARGIVYYSAKELEKIKGVKSSLIEKHLGYKYSDEVIHRDNLVIL</sequence>
<feature type="binding site" evidence="8">
    <location>
        <position position="142"/>
    </location>
    <ligand>
        <name>substrate</name>
    </ligand>
</feature>
<feature type="binding site" evidence="8">
    <location>
        <begin position="174"/>
        <end position="175"/>
    </location>
    <ligand>
        <name>ATP</name>
        <dbReference type="ChEBI" id="CHEBI:30616"/>
    </ligand>
</feature>
<comment type="function">
    <text evidence="8">Catalyzes the transfer of a phosphate group to glutamate to form L-glutamate 5-phosphate.</text>
</comment>
<keyword evidence="7 8" id="KW-0067">ATP-binding</keyword>
<dbReference type="CDD" id="cd04242">
    <property type="entry name" value="AAK_G5K_ProB"/>
    <property type="match status" value="1"/>
</dbReference>
<keyword evidence="1 8" id="KW-0963">Cytoplasm</keyword>
<comment type="similarity">
    <text evidence="8">Belongs to the glutamate 5-kinase family.</text>
</comment>
<comment type="caution">
    <text evidence="10">The sequence shown here is derived from an EMBL/GenBank/DDBJ whole genome shotgun (WGS) entry which is preliminary data.</text>
</comment>
<dbReference type="InterPro" id="IPR001057">
    <property type="entry name" value="Glu/AcGlu_kinase"/>
</dbReference>
<evidence type="ECO:0000256" key="3">
    <source>
        <dbReference type="ARBA" id="ARBA00022650"/>
    </source>
</evidence>
<accession>A0A497E5S3</accession>
<dbReference type="Pfam" id="PF00696">
    <property type="entry name" value="AA_kinase"/>
    <property type="match status" value="1"/>
</dbReference>
<dbReference type="InterPro" id="IPR036974">
    <property type="entry name" value="PUA_sf"/>
</dbReference>
<comment type="pathway">
    <text evidence="8">Amino-acid biosynthesis; L-proline biosynthesis; L-glutamate 5-semialdehyde from L-glutamate: step 1/2.</text>
</comment>
<keyword evidence="5 8" id="KW-0547">Nucleotide-binding</keyword>
<evidence type="ECO:0000259" key="9">
    <source>
        <dbReference type="SMART" id="SM00359"/>
    </source>
</evidence>
<feature type="domain" description="PUA" evidence="9">
    <location>
        <begin position="280"/>
        <end position="363"/>
    </location>
</feature>
<dbReference type="InterPro" id="IPR015947">
    <property type="entry name" value="PUA-like_sf"/>
</dbReference>
<dbReference type="PROSITE" id="PS50890">
    <property type="entry name" value="PUA"/>
    <property type="match status" value="1"/>
</dbReference>
<dbReference type="GO" id="GO:0055129">
    <property type="term" value="P:L-proline biosynthetic process"/>
    <property type="evidence" value="ECO:0007669"/>
    <property type="project" value="UniProtKB-UniRule"/>
</dbReference>
<feature type="binding site" evidence="8">
    <location>
        <position position="154"/>
    </location>
    <ligand>
        <name>substrate</name>
    </ligand>
</feature>
<evidence type="ECO:0000256" key="1">
    <source>
        <dbReference type="ARBA" id="ARBA00022490"/>
    </source>
</evidence>
<dbReference type="EC" id="2.7.2.11" evidence="8"/>
<dbReference type="PIRSF" id="PIRSF000729">
    <property type="entry name" value="GK"/>
    <property type="match status" value="1"/>
</dbReference>
<dbReference type="InterPro" id="IPR005715">
    <property type="entry name" value="Glu_5kinase/COase_Synthase"/>
</dbReference>
<evidence type="ECO:0000256" key="4">
    <source>
        <dbReference type="ARBA" id="ARBA00022679"/>
    </source>
</evidence>
<dbReference type="FunFam" id="2.30.130.10:FF:000007">
    <property type="entry name" value="Glutamate 5-kinase"/>
    <property type="match status" value="1"/>
</dbReference>
<protein>
    <recommendedName>
        <fullName evidence="8">Glutamate 5-kinase</fullName>
        <ecNumber evidence="8">2.7.2.11</ecNumber>
    </recommendedName>
    <alternativeName>
        <fullName evidence="8">Gamma-glutamyl kinase</fullName>
        <shortName evidence="8">GK</shortName>
    </alternativeName>
</protein>
<dbReference type="Gene3D" id="2.30.130.10">
    <property type="entry name" value="PUA domain"/>
    <property type="match status" value="1"/>
</dbReference>
<dbReference type="SMART" id="SM00359">
    <property type="entry name" value="PUA"/>
    <property type="match status" value="1"/>
</dbReference>
<reference evidence="10 11" key="1">
    <citation type="submission" date="2018-06" db="EMBL/GenBank/DDBJ databases">
        <title>Extensive metabolic versatility and redundancy in microbially diverse, dynamic hydrothermal sediments.</title>
        <authorList>
            <person name="Dombrowski N."/>
            <person name="Teske A."/>
            <person name="Baker B.J."/>
        </authorList>
    </citation>
    <scope>NUCLEOTIDE SEQUENCE [LARGE SCALE GENOMIC DNA]</scope>
    <source>
        <strain evidence="10">B47_G16</strain>
    </source>
</reference>
<evidence type="ECO:0000256" key="5">
    <source>
        <dbReference type="ARBA" id="ARBA00022741"/>
    </source>
</evidence>
<dbReference type="SUPFAM" id="SSF53633">
    <property type="entry name" value="Carbamate kinase-like"/>
    <property type="match status" value="1"/>
</dbReference>
<dbReference type="Gene3D" id="3.40.1160.10">
    <property type="entry name" value="Acetylglutamate kinase-like"/>
    <property type="match status" value="2"/>
</dbReference>
<comment type="catalytic activity">
    <reaction evidence="8">
        <text>L-glutamate + ATP = L-glutamyl 5-phosphate + ADP</text>
        <dbReference type="Rhea" id="RHEA:14877"/>
        <dbReference type="ChEBI" id="CHEBI:29985"/>
        <dbReference type="ChEBI" id="CHEBI:30616"/>
        <dbReference type="ChEBI" id="CHEBI:58274"/>
        <dbReference type="ChEBI" id="CHEBI:456216"/>
        <dbReference type="EC" id="2.7.2.11"/>
    </reaction>
</comment>
<dbReference type="HAMAP" id="MF_00456">
    <property type="entry name" value="ProB"/>
    <property type="match status" value="1"/>
</dbReference>
<dbReference type="NCBIfam" id="TIGR01027">
    <property type="entry name" value="proB"/>
    <property type="match status" value="1"/>
</dbReference>
<dbReference type="GO" id="GO:0005829">
    <property type="term" value="C:cytosol"/>
    <property type="evidence" value="ECO:0007669"/>
    <property type="project" value="TreeGrafter"/>
</dbReference>
<dbReference type="InterPro" id="IPR002478">
    <property type="entry name" value="PUA"/>
</dbReference>
<comment type="subcellular location">
    <subcellularLocation>
        <location evidence="8">Cytoplasm</location>
    </subcellularLocation>
</comment>
<evidence type="ECO:0000256" key="8">
    <source>
        <dbReference type="HAMAP-Rule" id="MF_00456"/>
    </source>
</evidence>
<keyword evidence="2 8" id="KW-0028">Amino-acid biosynthesis</keyword>
<feature type="binding site" evidence="8">
    <location>
        <position position="16"/>
    </location>
    <ligand>
        <name>ATP</name>
        <dbReference type="ChEBI" id="CHEBI:30616"/>
    </ligand>
</feature>
<evidence type="ECO:0000313" key="11">
    <source>
        <dbReference type="Proteomes" id="UP000279422"/>
    </source>
</evidence>
<dbReference type="Pfam" id="PF01472">
    <property type="entry name" value="PUA"/>
    <property type="match status" value="1"/>
</dbReference>
<dbReference type="InterPro" id="IPR036393">
    <property type="entry name" value="AceGlu_kinase-like_sf"/>
</dbReference>
<name>A0A497E5S3_UNCAE</name>
<comment type="caution">
    <text evidence="8">Lacks conserved residue(s) required for the propagation of feature annotation.</text>
</comment>
<dbReference type="UniPathway" id="UPA00098">
    <property type="reaction ID" value="UER00359"/>
</dbReference>
<dbReference type="FunFam" id="3.40.1160.10:FF:000018">
    <property type="entry name" value="Glutamate 5-kinase"/>
    <property type="match status" value="1"/>
</dbReference>
<keyword evidence="4 8" id="KW-0808">Transferase</keyword>
<dbReference type="AlphaFoldDB" id="A0A497E5S3"/>
<dbReference type="InterPro" id="IPR001048">
    <property type="entry name" value="Asp/Glu/Uridylate_kinase"/>
</dbReference>
<dbReference type="Proteomes" id="UP000279422">
    <property type="component" value="Unassembled WGS sequence"/>
</dbReference>
<dbReference type="GO" id="GO:0004349">
    <property type="term" value="F:glutamate 5-kinase activity"/>
    <property type="evidence" value="ECO:0007669"/>
    <property type="project" value="UniProtKB-UniRule"/>
</dbReference>
<gene>
    <name evidence="8 10" type="primary">proB</name>
    <name evidence="10" type="ORF">DRJ00_01865</name>
</gene>
<organism evidence="10 11">
    <name type="scientific">Aerophobetes bacterium</name>
    <dbReference type="NCBI Taxonomy" id="2030807"/>
    <lineage>
        <taxon>Bacteria</taxon>
        <taxon>Candidatus Aerophobota</taxon>
    </lineage>
</organism>
<dbReference type="PANTHER" id="PTHR43654">
    <property type="entry name" value="GLUTAMATE 5-KINASE"/>
    <property type="match status" value="1"/>
</dbReference>
<evidence type="ECO:0000256" key="2">
    <source>
        <dbReference type="ARBA" id="ARBA00022605"/>
    </source>
</evidence>
<evidence type="ECO:0000313" key="10">
    <source>
        <dbReference type="EMBL" id="RLE10284.1"/>
    </source>
</evidence>
<evidence type="ECO:0000256" key="6">
    <source>
        <dbReference type="ARBA" id="ARBA00022777"/>
    </source>
</evidence>
<dbReference type="InterPro" id="IPR011529">
    <property type="entry name" value="Glu_5kinase"/>
</dbReference>
<keyword evidence="6 8" id="KW-0418">Kinase</keyword>
<evidence type="ECO:0000256" key="7">
    <source>
        <dbReference type="ARBA" id="ARBA00022840"/>
    </source>
</evidence>
<dbReference type="CDD" id="cd21157">
    <property type="entry name" value="PUA_G5K"/>
    <property type="match status" value="1"/>
</dbReference>
<proteinExistence type="inferred from homology"/>
<dbReference type="PRINTS" id="PR00474">
    <property type="entry name" value="GLU5KINASE"/>
</dbReference>
<keyword evidence="3 8" id="KW-0641">Proline biosynthesis</keyword>
<dbReference type="GO" id="GO:0005524">
    <property type="term" value="F:ATP binding"/>
    <property type="evidence" value="ECO:0007669"/>
    <property type="project" value="UniProtKB-KW"/>
</dbReference>
<dbReference type="GO" id="GO:0003723">
    <property type="term" value="F:RNA binding"/>
    <property type="evidence" value="ECO:0007669"/>
    <property type="project" value="InterPro"/>
</dbReference>
<feature type="binding site" evidence="8">
    <location>
        <position position="55"/>
    </location>
    <ligand>
        <name>substrate</name>
    </ligand>
</feature>
<dbReference type="PANTHER" id="PTHR43654:SF1">
    <property type="entry name" value="ISOPENTENYL PHOSPHATE KINASE"/>
    <property type="match status" value="1"/>
</dbReference>
<dbReference type="SUPFAM" id="SSF88697">
    <property type="entry name" value="PUA domain-like"/>
    <property type="match status" value="1"/>
</dbReference>
<dbReference type="InterPro" id="IPR041739">
    <property type="entry name" value="G5K_ProB"/>
</dbReference>
<dbReference type="EMBL" id="QMPZ01000012">
    <property type="protein sequence ID" value="RLE10284.1"/>
    <property type="molecule type" value="Genomic_DNA"/>
</dbReference>